<dbReference type="OrthoDB" id="28868at2759"/>
<dbReference type="PANTHER" id="PTHR31350:SF21">
    <property type="entry name" value="F-BOX ONLY PROTEIN 21"/>
    <property type="match status" value="1"/>
</dbReference>
<gene>
    <name evidence="2" type="ORF">JKP88DRAFT_305057</name>
</gene>
<name>A0A836CM08_9STRA</name>
<dbReference type="Pfam" id="PF13369">
    <property type="entry name" value="Transglut_core2"/>
    <property type="match status" value="1"/>
</dbReference>
<protein>
    <submittedName>
        <fullName evidence="2">Transglutaminase-like superfamily-domain-containing protein</fullName>
    </submittedName>
</protein>
<evidence type="ECO:0000313" key="3">
    <source>
        <dbReference type="Proteomes" id="UP000664859"/>
    </source>
</evidence>
<evidence type="ECO:0000259" key="1">
    <source>
        <dbReference type="Pfam" id="PF13369"/>
    </source>
</evidence>
<reference evidence="2" key="1">
    <citation type="submission" date="2021-02" db="EMBL/GenBank/DDBJ databases">
        <title>First Annotated Genome of the Yellow-green Alga Tribonema minus.</title>
        <authorList>
            <person name="Mahan K.M."/>
        </authorList>
    </citation>
    <scope>NUCLEOTIDE SEQUENCE</scope>
    <source>
        <strain evidence="2">UTEX B ZZ1240</strain>
    </source>
</reference>
<keyword evidence="3" id="KW-1185">Reference proteome</keyword>
<accession>A0A836CM08</accession>
<organism evidence="2 3">
    <name type="scientific">Tribonema minus</name>
    <dbReference type="NCBI Taxonomy" id="303371"/>
    <lineage>
        <taxon>Eukaryota</taxon>
        <taxon>Sar</taxon>
        <taxon>Stramenopiles</taxon>
        <taxon>Ochrophyta</taxon>
        <taxon>PX clade</taxon>
        <taxon>Xanthophyceae</taxon>
        <taxon>Tribonematales</taxon>
        <taxon>Tribonemataceae</taxon>
        <taxon>Tribonema</taxon>
    </lineage>
</organism>
<sequence>MYAAAGSDDDCSHLAYADAAPDSTELLPNICALDDAEQTLRLLWHLRMLYESEAVLQAGTVDAAAVHASASAYMLEVVPDALRERALFDLHLLEAASRAFASVSAMVLERKWVALLQKEQQGAGADVGVTPMDGAFLITHTNNPTFTREQLDEAIRDIVTRVWLRADQGTRGSGGQWVGNTAAARAHCQRLPVLSMLGHVNAVLYDELGFRGATTQEYYTPEASYMDTVLSQRQGLPIALSILYIEVCRSAGVGAQLHGFGAPQHFLSGCLLPEGERGALPPAETVVYIDAFAGGRQLSCQAVLGEALGDEAHVRRCLAAPLPLPQLWLRYAANLEALHQSGPIADPLVAPPPHGTHAVLLSHLVALAPPLRRDHHQGIRHYKGGLPRSVGACSALRYCGVVWSAHARDQTPTPRASSLSHGVAVKLDEWRLIEQDAEVLPSPGRYLWARGARARYWEERQKARECPRPVGGHTMSIRGCEAHRFGEPVKGRAPTSAEHFRIGQCVRISGAAGGDTLGVVAWRQRSMLAPGQLRYRTLQHVSGLEGIVGPAHLTPAQLSPCTPAEALTIRNSGLGQLFCRRLSAVQFQPAPMLLQHFEEDMTEELPAAEAAVKNAPWGADLSASRHINARLR</sequence>
<comment type="caution">
    <text evidence="2">The sequence shown here is derived from an EMBL/GenBank/DDBJ whole genome shotgun (WGS) entry which is preliminary data.</text>
</comment>
<dbReference type="InterPro" id="IPR032698">
    <property type="entry name" value="SirB1_N"/>
</dbReference>
<proteinExistence type="predicted"/>
<evidence type="ECO:0000313" key="2">
    <source>
        <dbReference type="EMBL" id="KAG5188306.1"/>
    </source>
</evidence>
<dbReference type="Proteomes" id="UP000664859">
    <property type="component" value="Unassembled WGS sequence"/>
</dbReference>
<dbReference type="EMBL" id="JAFCMP010000072">
    <property type="protein sequence ID" value="KAG5188306.1"/>
    <property type="molecule type" value="Genomic_DNA"/>
</dbReference>
<dbReference type="AlphaFoldDB" id="A0A836CM08"/>
<feature type="domain" description="Protein SirB1 N-terminal" evidence="1">
    <location>
        <begin position="191"/>
        <end position="330"/>
    </location>
</feature>
<dbReference type="PANTHER" id="PTHR31350">
    <property type="entry name" value="SI:DKEY-261L7.2"/>
    <property type="match status" value="1"/>
</dbReference>